<evidence type="ECO:0000256" key="2">
    <source>
        <dbReference type="ARBA" id="ARBA00009418"/>
    </source>
</evidence>
<sequence length="391" mass="43904">MPLLKTLSRYLRARDDDSASDPYSDELEGSSPSILDTGDADAIEESDEELEEAEGQEDTGGEDNSSDESDNSGVDGSKGDDIQAQLRKVPFGALAKAQTKIERDEEASRKRKRGDLTSGDTEAKLEALRERLRELRGTKRGHDEVPAQRVPKTLDKKEEGFSKNVGQSRLGQDSETSSEDSESDSEPDAAPTSQFAKRSKHAPMAMPSNKAVSRKRSVVSSDRPASSRPRDPRFMPITGPKPTQDKVAKNYEFLNDYRQSEIADLKGRLGEAGKGKKKDQKRKSKGEKLSAEEKDRLKKELTRMESQEQARREKQRLEDVAKKHKREEKEKVAEGKKAFFLKKSEQKKLALIDKFEGMKGKQRDRAIDRRRKKIAVRERRAMPAARRGTSG</sequence>
<dbReference type="GO" id="GO:0005730">
    <property type="term" value="C:nucleolus"/>
    <property type="evidence" value="ECO:0007669"/>
    <property type="project" value="UniProtKB-SubCell"/>
</dbReference>
<evidence type="ECO:0000256" key="6">
    <source>
        <dbReference type="ARBA" id="ARBA00023054"/>
    </source>
</evidence>
<keyword evidence="13" id="KW-1185">Reference proteome</keyword>
<dbReference type="AlphaFoldDB" id="A0A9P4M7L3"/>
<feature type="compositionally biased region" description="Low complexity" evidence="11">
    <location>
        <begin position="218"/>
        <end position="227"/>
    </location>
</feature>
<evidence type="ECO:0000256" key="7">
    <source>
        <dbReference type="ARBA" id="ARBA00023242"/>
    </source>
</evidence>
<gene>
    <name evidence="12" type="ORF">NA57DRAFT_77709</name>
</gene>
<name>A0A9P4M7L3_9PEZI</name>
<dbReference type="InterPro" id="IPR009292">
    <property type="entry name" value="RRP36"/>
</dbReference>
<dbReference type="PANTHER" id="PTHR21738">
    <property type="entry name" value="RIBOSOMAL RNA PROCESSING PROTEIN 36 HOMOLOG"/>
    <property type="match status" value="1"/>
</dbReference>
<feature type="region of interest" description="Disordered" evidence="11">
    <location>
        <begin position="358"/>
        <end position="391"/>
    </location>
</feature>
<dbReference type="GO" id="GO:0000462">
    <property type="term" value="P:maturation of SSU-rRNA from tricistronic rRNA transcript (SSU-rRNA, 5.8S rRNA, LSU-rRNA)"/>
    <property type="evidence" value="ECO:0007669"/>
    <property type="project" value="TreeGrafter"/>
</dbReference>
<evidence type="ECO:0000256" key="9">
    <source>
        <dbReference type="ARBA" id="ARBA00025053"/>
    </source>
</evidence>
<evidence type="ECO:0000256" key="3">
    <source>
        <dbReference type="ARBA" id="ARBA00011167"/>
    </source>
</evidence>
<evidence type="ECO:0000256" key="8">
    <source>
        <dbReference type="ARBA" id="ARBA00023274"/>
    </source>
</evidence>
<proteinExistence type="inferred from homology"/>
<evidence type="ECO:0000256" key="11">
    <source>
        <dbReference type="SAM" id="MobiDB-lite"/>
    </source>
</evidence>
<feature type="compositionally biased region" description="Basic and acidic residues" evidence="11">
    <location>
        <begin position="121"/>
        <end position="161"/>
    </location>
</feature>
<protein>
    <recommendedName>
        <fullName evidence="10">rRNA biogenesis protein RRP36</fullName>
    </recommendedName>
</protein>
<dbReference type="GO" id="GO:0030686">
    <property type="term" value="C:90S preribosome"/>
    <property type="evidence" value="ECO:0007669"/>
    <property type="project" value="TreeGrafter"/>
</dbReference>
<feature type="compositionally biased region" description="Basic residues" evidence="11">
    <location>
        <begin position="275"/>
        <end position="285"/>
    </location>
</feature>
<feature type="region of interest" description="Disordered" evidence="11">
    <location>
        <begin position="12"/>
        <end position="249"/>
    </location>
</feature>
<comment type="subcellular location">
    <subcellularLocation>
        <location evidence="1 10">Nucleus</location>
        <location evidence="1 10">Nucleolus</location>
    </subcellularLocation>
</comment>
<feature type="compositionally biased region" description="Basic and acidic residues" evidence="11">
    <location>
        <begin position="99"/>
        <end position="108"/>
    </location>
</feature>
<keyword evidence="6" id="KW-0175">Coiled coil</keyword>
<keyword evidence="5 10" id="KW-0698">rRNA processing</keyword>
<evidence type="ECO:0000256" key="5">
    <source>
        <dbReference type="ARBA" id="ARBA00022552"/>
    </source>
</evidence>
<dbReference type="PANTHER" id="PTHR21738:SF0">
    <property type="entry name" value="RIBOSOMAL RNA PROCESSING PROTEIN 36 HOMOLOG"/>
    <property type="match status" value="1"/>
</dbReference>
<evidence type="ECO:0000313" key="13">
    <source>
        <dbReference type="Proteomes" id="UP000799772"/>
    </source>
</evidence>
<evidence type="ECO:0000256" key="1">
    <source>
        <dbReference type="ARBA" id="ARBA00004604"/>
    </source>
</evidence>
<keyword evidence="4 10" id="KW-0690">Ribosome biogenesis</keyword>
<feature type="compositionally biased region" description="Basic and acidic residues" evidence="11">
    <location>
        <begin position="286"/>
        <end position="333"/>
    </location>
</feature>
<evidence type="ECO:0000313" key="12">
    <source>
        <dbReference type="EMBL" id="KAF2097452.1"/>
    </source>
</evidence>
<feature type="compositionally biased region" description="Basic and acidic residues" evidence="11">
    <location>
        <begin position="263"/>
        <end position="274"/>
    </location>
</feature>
<dbReference type="Proteomes" id="UP000799772">
    <property type="component" value="Unassembled WGS sequence"/>
</dbReference>
<feature type="compositionally biased region" description="Acidic residues" evidence="11">
    <location>
        <begin position="176"/>
        <end position="187"/>
    </location>
</feature>
<feature type="compositionally biased region" description="Basic and acidic residues" evidence="11">
    <location>
        <begin position="358"/>
        <end position="367"/>
    </location>
</feature>
<comment type="similarity">
    <text evidence="2 10">Belongs to the RRP36 family.</text>
</comment>
<keyword evidence="7 10" id="KW-0539">Nucleus</keyword>
<accession>A0A9P4M7L3</accession>
<comment type="function">
    <text evidence="9 10">Component of the 90S pre-ribosome involved in the maturation of rRNAs. Required for early cleavages of the pre-RNAs in the 40S ribosomal subunit maturation pathway.</text>
</comment>
<evidence type="ECO:0000256" key="10">
    <source>
        <dbReference type="RuleBase" id="RU368027"/>
    </source>
</evidence>
<dbReference type="OrthoDB" id="448446at2759"/>
<reference evidence="12" key="1">
    <citation type="journal article" date="2020" name="Stud. Mycol.">
        <title>101 Dothideomycetes genomes: a test case for predicting lifestyles and emergence of pathogens.</title>
        <authorList>
            <person name="Haridas S."/>
            <person name="Albert R."/>
            <person name="Binder M."/>
            <person name="Bloem J."/>
            <person name="Labutti K."/>
            <person name="Salamov A."/>
            <person name="Andreopoulos B."/>
            <person name="Baker S."/>
            <person name="Barry K."/>
            <person name="Bills G."/>
            <person name="Bluhm B."/>
            <person name="Cannon C."/>
            <person name="Castanera R."/>
            <person name="Culley D."/>
            <person name="Daum C."/>
            <person name="Ezra D."/>
            <person name="Gonzalez J."/>
            <person name="Henrissat B."/>
            <person name="Kuo A."/>
            <person name="Liang C."/>
            <person name="Lipzen A."/>
            <person name="Lutzoni F."/>
            <person name="Magnuson J."/>
            <person name="Mondo S."/>
            <person name="Nolan M."/>
            <person name="Ohm R."/>
            <person name="Pangilinan J."/>
            <person name="Park H.-J."/>
            <person name="Ramirez L."/>
            <person name="Alfaro M."/>
            <person name="Sun H."/>
            <person name="Tritt A."/>
            <person name="Yoshinaga Y."/>
            <person name="Zwiers L.-H."/>
            <person name="Turgeon B."/>
            <person name="Goodwin S."/>
            <person name="Spatafora J."/>
            <person name="Crous P."/>
            <person name="Grigoriev I."/>
        </authorList>
    </citation>
    <scope>NUCLEOTIDE SEQUENCE</scope>
    <source>
        <strain evidence="12">CBS 133067</strain>
    </source>
</reference>
<feature type="region of interest" description="Disordered" evidence="11">
    <location>
        <begin position="263"/>
        <end position="333"/>
    </location>
</feature>
<feature type="compositionally biased region" description="Acidic residues" evidence="11">
    <location>
        <begin position="38"/>
        <end position="70"/>
    </location>
</feature>
<comment type="caution">
    <text evidence="12">The sequence shown here is derived from an EMBL/GenBank/DDBJ whole genome shotgun (WGS) entry which is preliminary data.</text>
</comment>
<organism evidence="12 13">
    <name type="scientific">Rhizodiscina lignyota</name>
    <dbReference type="NCBI Taxonomy" id="1504668"/>
    <lineage>
        <taxon>Eukaryota</taxon>
        <taxon>Fungi</taxon>
        <taxon>Dikarya</taxon>
        <taxon>Ascomycota</taxon>
        <taxon>Pezizomycotina</taxon>
        <taxon>Dothideomycetes</taxon>
        <taxon>Pleosporomycetidae</taxon>
        <taxon>Aulographales</taxon>
        <taxon>Rhizodiscinaceae</taxon>
        <taxon>Rhizodiscina</taxon>
    </lineage>
</organism>
<keyword evidence="8 10" id="KW-0687">Ribonucleoprotein</keyword>
<evidence type="ECO:0000256" key="4">
    <source>
        <dbReference type="ARBA" id="ARBA00022517"/>
    </source>
</evidence>
<dbReference type="Pfam" id="PF06102">
    <property type="entry name" value="RRP36"/>
    <property type="match status" value="1"/>
</dbReference>
<dbReference type="EMBL" id="ML978128">
    <property type="protein sequence ID" value="KAF2097452.1"/>
    <property type="molecule type" value="Genomic_DNA"/>
</dbReference>
<comment type="subunit">
    <text evidence="3 10">Associates with 90S and pre-40S pre-ribosomal particles.</text>
</comment>